<protein>
    <submittedName>
        <fullName evidence="2">Uncharacterized protein</fullName>
    </submittedName>
</protein>
<name>A0A9P5NXC9_GYMJU</name>
<accession>A0A9P5NXC9</accession>
<dbReference type="EMBL" id="JADNYJ010000011">
    <property type="protein sequence ID" value="KAF8908549.1"/>
    <property type="molecule type" value="Genomic_DNA"/>
</dbReference>
<feature type="compositionally biased region" description="Basic and acidic residues" evidence="1">
    <location>
        <begin position="1"/>
        <end position="20"/>
    </location>
</feature>
<feature type="region of interest" description="Disordered" evidence="1">
    <location>
        <begin position="1"/>
        <end position="22"/>
    </location>
</feature>
<evidence type="ECO:0000313" key="2">
    <source>
        <dbReference type="EMBL" id="KAF8908549.1"/>
    </source>
</evidence>
<keyword evidence="3" id="KW-1185">Reference proteome</keyword>
<reference evidence="2" key="1">
    <citation type="submission" date="2020-11" db="EMBL/GenBank/DDBJ databases">
        <authorList>
            <consortium name="DOE Joint Genome Institute"/>
            <person name="Ahrendt S."/>
            <person name="Riley R."/>
            <person name="Andreopoulos W."/>
            <person name="LaButti K."/>
            <person name="Pangilinan J."/>
            <person name="Ruiz-duenas F.J."/>
            <person name="Barrasa J.M."/>
            <person name="Sanchez-Garcia M."/>
            <person name="Camarero S."/>
            <person name="Miyauchi S."/>
            <person name="Serrano A."/>
            <person name="Linde D."/>
            <person name="Babiker R."/>
            <person name="Drula E."/>
            <person name="Ayuso-Fernandez I."/>
            <person name="Pacheco R."/>
            <person name="Padilla G."/>
            <person name="Ferreira P."/>
            <person name="Barriuso J."/>
            <person name="Kellner H."/>
            <person name="Castanera R."/>
            <person name="Alfaro M."/>
            <person name="Ramirez L."/>
            <person name="Pisabarro A.G."/>
            <person name="Kuo A."/>
            <person name="Tritt A."/>
            <person name="Lipzen A."/>
            <person name="He G."/>
            <person name="Yan M."/>
            <person name="Ng V."/>
            <person name="Cullen D."/>
            <person name="Martin F."/>
            <person name="Rosso M.-N."/>
            <person name="Henrissat B."/>
            <person name="Hibbett D."/>
            <person name="Martinez A.T."/>
            <person name="Grigoriev I.V."/>
        </authorList>
    </citation>
    <scope>NUCLEOTIDE SEQUENCE</scope>
    <source>
        <strain evidence="2">AH 44721</strain>
    </source>
</reference>
<dbReference type="Proteomes" id="UP000724874">
    <property type="component" value="Unassembled WGS sequence"/>
</dbReference>
<evidence type="ECO:0000313" key="3">
    <source>
        <dbReference type="Proteomes" id="UP000724874"/>
    </source>
</evidence>
<comment type="caution">
    <text evidence="2">The sequence shown here is derived from an EMBL/GenBank/DDBJ whole genome shotgun (WGS) entry which is preliminary data.</text>
</comment>
<proteinExistence type="predicted"/>
<evidence type="ECO:0000256" key="1">
    <source>
        <dbReference type="SAM" id="MobiDB-lite"/>
    </source>
</evidence>
<sequence>MTNRAEHANDDPSCKTDHRYPRPLCRSTASKLNEKQTYRAHQRPCSLLPLKGDVDLILHIRNIKQITRDTTARPRPHGLLLTQRMLQISRPRGAKQMNMDRTTMGWAMARRKNHENSDEGHRYCLPRPSPPATQTDVCICSTRPITHLGVLCSCILML</sequence>
<gene>
    <name evidence="2" type="ORF">CPB84DRAFT_162946</name>
</gene>
<organism evidence="2 3">
    <name type="scientific">Gymnopilus junonius</name>
    <name type="common">Spectacular rustgill mushroom</name>
    <name type="synonym">Gymnopilus spectabilis subsp. junonius</name>
    <dbReference type="NCBI Taxonomy" id="109634"/>
    <lineage>
        <taxon>Eukaryota</taxon>
        <taxon>Fungi</taxon>
        <taxon>Dikarya</taxon>
        <taxon>Basidiomycota</taxon>
        <taxon>Agaricomycotina</taxon>
        <taxon>Agaricomycetes</taxon>
        <taxon>Agaricomycetidae</taxon>
        <taxon>Agaricales</taxon>
        <taxon>Agaricineae</taxon>
        <taxon>Hymenogastraceae</taxon>
        <taxon>Gymnopilus</taxon>
    </lineage>
</organism>
<dbReference type="AlphaFoldDB" id="A0A9P5NXC9"/>